<dbReference type="InterPro" id="IPR029068">
    <property type="entry name" value="Glyas_Bleomycin-R_OHBP_Dase"/>
</dbReference>
<organism evidence="2 3">
    <name type="scientific">Varunaivibrio sulfuroxidans</name>
    <dbReference type="NCBI Taxonomy" id="1773489"/>
    <lineage>
        <taxon>Bacteria</taxon>
        <taxon>Pseudomonadati</taxon>
        <taxon>Pseudomonadota</taxon>
        <taxon>Alphaproteobacteria</taxon>
        <taxon>Rhodospirillales</taxon>
        <taxon>Magnetovibrionaceae</taxon>
        <taxon>Varunaivibrio</taxon>
    </lineage>
</organism>
<dbReference type="PROSITE" id="PS51819">
    <property type="entry name" value="VOC"/>
    <property type="match status" value="1"/>
</dbReference>
<dbReference type="Proteomes" id="UP000295304">
    <property type="component" value="Unassembled WGS sequence"/>
</dbReference>
<dbReference type="RefSeq" id="WP_132938689.1">
    <property type="nucleotide sequence ID" value="NZ_CP119676.1"/>
</dbReference>
<gene>
    <name evidence="2" type="ORF">EDD55_10425</name>
</gene>
<feature type="domain" description="VOC" evidence="1">
    <location>
        <begin position="5"/>
        <end position="131"/>
    </location>
</feature>
<dbReference type="InterPro" id="IPR037523">
    <property type="entry name" value="VOC_core"/>
</dbReference>
<dbReference type="EMBL" id="SLZW01000004">
    <property type="protein sequence ID" value="TCS62936.1"/>
    <property type="molecule type" value="Genomic_DNA"/>
</dbReference>
<sequence>MPDTPPFHLAFPVHDLDLARRFYVGVLGCGVGRENSHWIDFDFWGHQVVAHLTEGGPGDVAENPVDGHQVPSRHFGVVLGWDDWHRLADKLKAAELTFIVAPYIRFQGKVGEQATMFVRDPSGNALEFKSFKNGDQMFAK</sequence>
<dbReference type="Gene3D" id="3.10.180.10">
    <property type="entry name" value="2,3-Dihydroxybiphenyl 1,2-Dioxygenase, domain 1"/>
    <property type="match status" value="1"/>
</dbReference>
<dbReference type="InterPro" id="IPR004360">
    <property type="entry name" value="Glyas_Fos-R_dOase_dom"/>
</dbReference>
<evidence type="ECO:0000259" key="1">
    <source>
        <dbReference type="PROSITE" id="PS51819"/>
    </source>
</evidence>
<dbReference type="PANTHER" id="PTHR39434:SF1">
    <property type="entry name" value="VOC DOMAIN-CONTAINING PROTEIN"/>
    <property type="match status" value="1"/>
</dbReference>
<protein>
    <recommendedName>
        <fullName evidence="1">VOC domain-containing protein</fullName>
    </recommendedName>
</protein>
<dbReference type="PANTHER" id="PTHR39434">
    <property type="match status" value="1"/>
</dbReference>
<reference evidence="2 3" key="1">
    <citation type="submission" date="2019-03" db="EMBL/GenBank/DDBJ databases">
        <title>Genomic Encyclopedia of Type Strains, Phase IV (KMG-IV): sequencing the most valuable type-strain genomes for metagenomic binning, comparative biology and taxonomic classification.</title>
        <authorList>
            <person name="Goeker M."/>
        </authorList>
    </citation>
    <scope>NUCLEOTIDE SEQUENCE [LARGE SCALE GENOMIC DNA]</scope>
    <source>
        <strain evidence="2 3">DSM 101688</strain>
    </source>
</reference>
<accession>A0A4R3JCN3</accession>
<dbReference type="Pfam" id="PF00903">
    <property type="entry name" value="Glyoxalase"/>
    <property type="match status" value="1"/>
</dbReference>
<keyword evidence="3" id="KW-1185">Reference proteome</keyword>
<comment type="caution">
    <text evidence="2">The sequence shown here is derived from an EMBL/GenBank/DDBJ whole genome shotgun (WGS) entry which is preliminary data.</text>
</comment>
<dbReference type="AlphaFoldDB" id="A0A4R3JCN3"/>
<dbReference type="SUPFAM" id="SSF54593">
    <property type="entry name" value="Glyoxalase/Bleomycin resistance protein/Dihydroxybiphenyl dioxygenase"/>
    <property type="match status" value="1"/>
</dbReference>
<proteinExistence type="predicted"/>
<evidence type="ECO:0000313" key="3">
    <source>
        <dbReference type="Proteomes" id="UP000295304"/>
    </source>
</evidence>
<evidence type="ECO:0000313" key="2">
    <source>
        <dbReference type="EMBL" id="TCS62936.1"/>
    </source>
</evidence>
<name>A0A4R3JCN3_9PROT</name>
<dbReference type="OrthoDB" id="793940at2"/>
<dbReference type="CDD" id="cd08357">
    <property type="entry name" value="VOC_like"/>
    <property type="match status" value="1"/>
</dbReference>